<dbReference type="GO" id="GO:0005634">
    <property type="term" value="C:nucleus"/>
    <property type="evidence" value="ECO:0007669"/>
    <property type="project" value="UniProtKB-SubCell"/>
</dbReference>
<evidence type="ECO:0000256" key="3">
    <source>
        <dbReference type="SAM" id="Coils"/>
    </source>
</evidence>
<evidence type="ECO:0000313" key="6">
    <source>
        <dbReference type="EMBL" id="CEJ89353.1"/>
    </source>
</evidence>
<dbReference type="EMBL" id="CDHN01000002">
    <property type="protein sequence ID" value="CEJ89353.1"/>
    <property type="molecule type" value="Genomic_DNA"/>
</dbReference>
<dbReference type="InterPro" id="IPR036910">
    <property type="entry name" value="HMG_box_dom_sf"/>
</dbReference>
<dbReference type="AlphaFoldDB" id="A0A0A1TGG2"/>
<gene>
    <name evidence="6" type="ORF">VHEMI05201</name>
</gene>
<evidence type="ECO:0000259" key="5">
    <source>
        <dbReference type="Pfam" id="PF24245"/>
    </source>
</evidence>
<evidence type="ECO:0000313" key="7">
    <source>
        <dbReference type="Proteomes" id="UP000039046"/>
    </source>
</evidence>
<dbReference type="Pfam" id="PF24245">
    <property type="entry name" value="INO80F"/>
    <property type="match status" value="1"/>
</dbReference>
<feature type="region of interest" description="Disordered" evidence="4">
    <location>
        <begin position="80"/>
        <end position="263"/>
    </location>
</feature>
<proteinExistence type="predicted"/>
<dbReference type="SUPFAM" id="SSF47095">
    <property type="entry name" value="HMG-box"/>
    <property type="match status" value="1"/>
</dbReference>
<name>A0A0A1TGG2_9HYPO</name>
<feature type="compositionally biased region" description="Basic and acidic residues" evidence="4">
    <location>
        <begin position="161"/>
        <end position="175"/>
    </location>
</feature>
<feature type="region of interest" description="Disordered" evidence="4">
    <location>
        <begin position="1"/>
        <end position="27"/>
    </location>
</feature>
<evidence type="ECO:0000256" key="1">
    <source>
        <dbReference type="ARBA" id="ARBA00004123"/>
    </source>
</evidence>
<dbReference type="OrthoDB" id="18302at2759"/>
<accession>A0A0A1TGG2</accession>
<dbReference type="STRING" id="1531966.A0A0A1TGG2"/>
<comment type="subcellular location">
    <subcellularLocation>
        <location evidence="1">Nucleus</location>
    </subcellularLocation>
</comment>
<keyword evidence="7" id="KW-1185">Reference proteome</keyword>
<organism evidence="6 7">
    <name type="scientific">[Torrubiella] hemipterigena</name>
    <dbReference type="NCBI Taxonomy" id="1531966"/>
    <lineage>
        <taxon>Eukaryota</taxon>
        <taxon>Fungi</taxon>
        <taxon>Dikarya</taxon>
        <taxon>Ascomycota</taxon>
        <taxon>Pezizomycotina</taxon>
        <taxon>Sordariomycetes</taxon>
        <taxon>Hypocreomycetidae</taxon>
        <taxon>Hypocreales</taxon>
        <taxon>Clavicipitaceae</taxon>
        <taxon>Clavicipitaceae incertae sedis</taxon>
        <taxon>'Torrubiella' clade</taxon>
    </lineage>
</organism>
<evidence type="ECO:0000256" key="2">
    <source>
        <dbReference type="ARBA" id="ARBA00023242"/>
    </source>
</evidence>
<feature type="compositionally biased region" description="Acidic residues" evidence="4">
    <location>
        <begin position="239"/>
        <end position="255"/>
    </location>
</feature>
<evidence type="ECO:0000256" key="4">
    <source>
        <dbReference type="SAM" id="MobiDB-lite"/>
    </source>
</evidence>
<reference evidence="6 7" key="1">
    <citation type="journal article" date="2015" name="Genome Announc.">
        <title>Draft Genome Sequence and Gene Annotation of the Entomopathogenic Fungus Verticillium hemipterigenum.</title>
        <authorList>
            <person name="Horn F."/>
            <person name="Habel A."/>
            <person name="Scharf D.H."/>
            <person name="Dworschak J."/>
            <person name="Brakhage A.A."/>
            <person name="Guthke R."/>
            <person name="Hertweck C."/>
            <person name="Linde J."/>
        </authorList>
    </citation>
    <scope>NUCLEOTIDE SEQUENCE [LARGE SCALE GENOMIC DNA]</scope>
</reference>
<keyword evidence="2" id="KW-0539">Nucleus</keyword>
<sequence>MPPKRRFGDADLLSDTAAPPSLPPSVEEAYRRKCVQLKHRTLEVEESNDAARLRLARIKRQVEKLRIERAFLLEQLAKRTSTNVEDSEGSPSPPPTPQIQDKPLRTKRGGYRKASGGADADTKADGDAEGSNAPTTDKSVAVNGDSKDKPAPKTAQELYGDEQRPVLEAKNKDGDVDIEEELTKGWEGLSEEDKKRFQIMADEQAAKAEEAKKEDEAKAVADAEKKESAKTEAEKPSTQDEDVEMANYDTEDQDTQMDKDGDE</sequence>
<dbReference type="Gene3D" id="1.10.30.10">
    <property type="entry name" value="High mobility group box domain"/>
    <property type="match status" value="1"/>
</dbReference>
<dbReference type="Proteomes" id="UP000039046">
    <property type="component" value="Unassembled WGS sequence"/>
</dbReference>
<feature type="domain" description="INO80 complex subunit F" evidence="5">
    <location>
        <begin position="30"/>
        <end position="76"/>
    </location>
</feature>
<protein>
    <recommendedName>
        <fullName evidence="5">INO80 complex subunit F domain-containing protein</fullName>
    </recommendedName>
</protein>
<feature type="coiled-coil region" evidence="3">
    <location>
        <begin position="48"/>
        <end position="75"/>
    </location>
</feature>
<keyword evidence="3" id="KW-0175">Coiled coil</keyword>
<dbReference type="InterPro" id="IPR056513">
    <property type="entry name" value="INO80F"/>
</dbReference>
<feature type="compositionally biased region" description="Basic and acidic residues" evidence="4">
    <location>
        <begin position="204"/>
        <end position="238"/>
    </location>
</feature>